<comment type="pathway">
    <text evidence="2 9">Amino-acid biosynthesis; L-tryptophan biosynthesis; L-tryptophan from chorismate: step 3/5.</text>
</comment>
<proteinExistence type="inferred from homology"/>
<dbReference type="InterPro" id="IPR044643">
    <property type="entry name" value="TrpF_fam"/>
</dbReference>
<protein>
    <recommendedName>
        <fullName evidence="4 9">N-(5'-phosphoribosyl)anthranilate isomerase</fullName>
        <shortName evidence="9">PRAI</shortName>
        <ecNumber evidence="3 9">5.3.1.24</ecNumber>
    </recommendedName>
</protein>
<comment type="caution">
    <text evidence="11">The sequence shown here is derived from an EMBL/GenBank/DDBJ whole genome shotgun (WGS) entry which is preliminary data.</text>
</comment>
<dbReference type="GO" id="GO:0016853">
    <property type="term" value="F:isomerase activity"/>
    <property type="evidence" value="ECO:0007669"/>
    <property type="project" value="UniProtKB-KW"/>
</dbReference>
<keyword evidence="7 9" id="KW-0057">Aromatic amino acid biosynthesis</keyword>
<dbReference type="PANTHER" id="PTHR42894">
    <property type="entry name" value="N-(5'-PHOSPHORIBOSYL)ANTHRANILATE ISOMERASE"/>
    <property type="match status" value="1"/>
</dbReference>
<dbReference type="RefSeq" id="WP_395416378.1">
    <property type="nucleotide sequence ID" value="NZ_JBIPKE010000012.1"/>
</dbReference>
<dbReference type="PANTHER" id="PTHR42894:SF1">
    <property type="entry name" value="N-(5'-PHOSPHORIBOSYL)ANTHRANILATE ISOMERASE"/>
    <property type="match status" value="1"/>
</dbReference>
<evidence type="ECO:0000313" key="11">
    <source>
        <dbReference type="EMBL" id="MFH6982719.1"/>
    </source>
</evidence>
<dbReference type="SUPFAM" id="SSF51366">
    <property type="entry name" value="Ribulose-phoshate binding barrel"/>
    <property type="match status" value="1"/>
</dbReference>
<evidence type="ECO:0000313" key="12">
    <source>
        <dbReference type="Proteomes" id="UP001610063"/>
    </source>
</evidence>
<gene>
    <name evidence="9" type="primary">trpF</name>
    <name evidence="11" type="ORF">ACHKAR_04675</name>
</gene>
<comment type="similarity">
    <text evidence="9">Belongs to the TrpF family.</text>
</comment>
<dbReference type="Proteomes" id="UP001610063">
    <property type="component" value="Unassembled WGS sequence"/>
</dbReference>
<dbReference type="HAMAP" id="MF_00135">
    <property type="entry name" value="PRAI"/>
    <property type="match status" value="1"/>
</dbReference>
<dbReference type="InterPro" id="IPR013785">
    <property type="entry name" value="Aldolase_TIM"/>
</dbReference>
<dbReference type="InterPro" id="IPR001240">
    <property type="entry name" value="PRAI_dom"/>
</dbReference>
<evidence type="ECO:0000256" key="9">
    <source>
        <dbReference type="HAMAP-Rule" id="MF_00135"/>
    </source>
</evidence>
<keyword evidence="6 9" id="KW-0822">Tryptophan biosynthesis</keyword>
<dbReference type="Pfam" id="PF00697">
    <property type="entry name" value="PRAI"/>
    <property type="match status" value="1"/>
</dbReference>
<dbReference type="EC" id="5.3.1.24" evidence="3 9"/>
<evidence type="ECO:0000256" key="7">
    <source>
        <dbReference type="ARBA" id="ARBA00023141"/>
    </source>
</evidence>
<feature type="domain" description="N-(5'phosphoribosyl) anthranilate isomerase (PRAI)" evidence="10">
    <location>
        <begin position="4"/>
        <end position="196"/>
    </location>
</feature>
<evidence type="ECO:0000256" key="6">
    <source>
        <dbReference type="ARBA" id="ARBA00022822"/>
    </source>
</evidence>
<evidence type="ECO:0000256" key="2">
    <source>
        <dbReference type="ARBA" id="ARBA00004664"/>
    </source>
</evidence>
<dbReference type="InterPro" id="IPR011060">
    <property type="entry name" value="RibuloseP-bd_barrel"/>
</dbReference>
<evidence type="ECO:0000256" key="3">
    <source>
        <dbReference type="ARBA" id="ARBA00012572"/>
    </source>
</evidence>
<dbReference type="CDD" id="cd00405">
    <property type="entry name" value="PRAI"/>
    <property type="match status" value="1"/>
</dbReference>
<keyword evidence="8 9" id="KW-0413">Isomerase</keyword>
<comment type="catalytic activity">
    <reaction evidence="1 9">
        <text>N-(5-phospho-beta-D-ribosyl)anthranilate = 1-(2-carboxyphenylamino)-1-deoxy-D-ribulose 5-phosphate</text>
        <dbReference type="Rhea" id="RHEA:21540"/>
        <dbReference type="ChEBI" id="CHEBI:18277"/>
        <dbReference type="ChEBI" id="CHEBI:58613"/>
        <dbReference type="EC" id="5.3.1.24"/>
    </reaction>
</comment>
<evidence type="ECO:0000256" key="1">
    <source>
        <dbReference type="ARBA" id="ARBA00001164"/>
    </source>
</evidence>
<keyword evidence="5 9" id="KW-0028">Amino-acid biosynthesis</keyword>
<dbReference type="Gene3D" id="3.20.20.70">
    <property type="entry name" value="Aldolase class I"/>
    <property type="match status" value="1"/>
</dbReference>
<organism evidence="11 12">
    <name type="scientific">Marinoscillum luteum</name>
    <dbReference type="NCBI Taxonomy" id="861051"/>
    <lineage>
        <taxon>Bacteria</taxon>
        <taxon>Pseudomonadati</taxon>
        <taxon>Bacteroidota</taxon>
        <taxon>Cytophagia</taxon>
        <taxon>Cytophagales</taxon>
        <taxon>Reichenbachiellaceae</taxon>
        <taxon>Marinoscillum</taxon>
    </lineage>
</organism>
<evidence type="ECO:0000259" key="10">
    <source>
        <dbReference type="Pfam" id="PF00697"/>
    </source>
</evidence>
<evidence type="ECO:0000256" key="5">
    <source>
        <dbReference type="ARBA" id="ARBA00022605"/>
    </source>
</evidence>
<sequence>MKLKVCGMREADNIRDLLELEPDYMGMIFYEKSPRCVLEMPKADLSGVEKVGVFVNASDEEMIEKAQTYGLDLLQLHGEEPVDQVKRLRERGFKLIKVFSVADELPIALMQAYSPYVDYFLFDTKTPAYGGSGQKFDWGILKDYDLEKPFFLSGGIELDDLDAIRQLGVKQLYAIDVNSRFELAPAVKDIKKIKALKDKL</sequence>
<accession>A0ABW7N7M3</accession>
<dbReference type="EMBL" id="JBIPKE010000012">
    <property type="protein sequence ID" value="MFH6982719.1"/>
    <property type="molecule type" value="Genomic_DNA"/>
</dbReference>
<evidence type="ECO:0000256" key="8">
    <source>
        <dbReference type="ARBA" id="ARBA00023235"/>
    </source>
</evidence>
<name>A0ABW7N7M3_9BACT</name>
<evidence type="ECO:0000256" key="4">
    <source>
        <dbReference type="ARBA" id="ARBA00022272"/>
    </source>
</evidence>
<reference evidence="11 12" key="1">
    <citation type="journal article" date="2013" name="Int. J. Syst. Evol. Microbiol.">
        <title>Marinoscillum luteum sp. nov., isolated from marine sediment.</title>
        <authorList>
            <person name="Cha I.T."/>
            <person name="Park S.J."/>
            <person name="Kim S.J."/>
            <person name="Kim J.G."/>
            <person name="Jung M.Y."/>
            <person name="Shin K.S."/>
            <person name="Kwon K.K."/>
            <person name="Yang S.H."/>
            <person name="Seo Y.S."/>
            <person name="Rhee S.K."/>
        </authorList>
    </citation>
    <scope>NUCLEOTIDE SEQUENCE [LARGE SCALE GENOMIC DNA]</scope>
    <source>
        <strain evidence="11 12">KCTC 23939</strain>
    </source>
</reference>
<keyword evidence="12" id="KW-1185">Reference proteome</keyword>